<dbReference type="EMBL" id="JAENGY010002574">
    <property type="protein sequence ID" value="KAG6943793.1"/>
    <property type="molecule type" value="Genomic_DNA"/>
</dbReference>
<dbReference type="AlphaFoldDB" id="A0A8J5LYJ7"/>
<dbReference type="Proteomes" id="UP000709295">
    <property type="component" value="Unassembled WGS sequence"/>
</dbReference>
<evidence type="ECO:0000256" key="1">
    <source>
        <dbReference type="SAM" id="MobiDB-lite"/>
    </source>
</evidence>
<reference evidence="2" key="1">
    <citation type="submission" date="2021-01" db="EMBL/GenBank/DDBJ databases">
        <title>Phytophthora aleatoria, a newly-described species from Pinus radiata is distinct from Phytophthora cactorum isolates based on comparative genomics.</title>
        <authorList>
            <person name="Mcdougal R."/>
            <person name="Panda P."/>
            <person name="Williams N."/>
            <person name="Studholme D.J."/>
        </authorList>
    </citation>
    <scope>NUCLEOTIDE SEQUENCE</scope>
    <source>
        <strain evidence="2">NZFS 4037</strain>
    </source>
</reference>
<feature type="region of interest" description="Disordered" evidence="1">
    <location>
        <begin position="1"/>
        <end position="81"/>
    </location>
</feature>
<organism evidence="2 3">
    <name type="scientific">Phytophthora aleatoria</name>
    <dbReference type="NCBI Taxonomy" id="2496075"/>
    <lineage>
        <taxon>Eukaryota</taxon>
        <taxon>Sar</taxon>
        <taxon>Stramenopiles</taxon>
        <taxon>Oomycota</taxon>
        <taxon>Peronosporomycetes</taxon>
        <taxon>Peronosporales</taxon>
        <taxon>Peronosporaceae</taxon>
        <taxon>Phytophthora</taxon>
    </lineage>
</organism>
<feature type="compositionally biased region" description="Acidic residues" evidence="1">
    <location>
        <begin position="44"/>
        <end position="56"/>
    </location>
</feature>
<comment type="caution">
    <text evidence="2">The sequence shown here is derived from an EMBL/GenBank/DDBJ whole genome shotgun (WGS) entry which is preliminary data.</text>
</comment>
<name>A0A8J5LYJ7_9STRA</name>
<protein>
    <submittedName>
        <fullName evidence="2">Uncharacterized protein</fullName>
    </submittedName>
</protein>
<feature type="compositionally biased region" description="Basic and acidic residues" evidence="1">
    <location>
        <begin position="57"/>
        <end position="66"/>
    </location>
</feature>
<keyword evidence="3" id="KW-1185">Reference proteome</keyword>
<evidence type="ECO:0000313" key="2">
    <source>
        <dbReference type="EMBL" id="KAG6943793.1"/>
    </source>
</evidence>
<evidence type="ECO:0000313" key="3">
    <source>
        <dbReference type="Proteomes" id="UP000709295"/>
    </source>
</evidence>
<feature type="compositionally biased region" description="Polar residues" evidence="1">
    <location>
        <begin position="67"/>
        <end position="81"/>
    </location>
</feature>
<accession>A0A8J5LYJ7</accession>
<gene>
    <name evidence="2" type="ORF">JG688_00017428</name>
</gene>
<proteinExistence type="predicted"/>
<sequence>MQENALPEDFPPSEKAPSNSVPVEKATQKKPAQEKPAKAPVELNGEESQEMLEESEELRSPAKFDDQGSSEMSVASDVSDSAQEIDHLEVAHGLSKCAHTTLTQREAMGLWMEVESNRTIYLGESTAEVVGCVLIVLDIVRRADLAYFSRHHELEDDVRRTIFKLLEVRWGHASDLERYLE</sequence>